<evidence type="ECO:0000256" key="4">
    <source>
        <dbReference type="ARBA" id="ARBA00022857"/>
    </source>
</evidence>
<feature type="domain" description="NADH:flavin oxidoreductase/NADH oxidase N-terminal" evidence="6">
    <location>
        <begin position="13"/>
        <end position="357"/>
    </location>
</feature>
<evidence type="ECO:0000313" key="7">
    <source>
        <dbReference type="EMBL" id="EFC38780.1"/>
    </source>
</evidence>
<evidence type="ECO:0000256" key="1">
    <source>
        <dbReference type="ARBA" id="ARBA00001917"/>
    </source>
</evidence>
<proteinExistence type="predicted"/>
<dbReference type="STRING" id="5762.D2VX00"/>
<name>D2VX00_NAEGR</name>
<dbReference type="GO" id="GO:0003959">
    <property type="term" value="F:NADPH dehydrogenase activity"/>
    <property type="evidence" value="ECO:0007669"/>
    <property type="project" value="InterPro"/>
</dbReference>
<evidence type="ECO:0000256" key="2">
    <source>
        <dbReference type="ARBA" id="ARBA00022630"/>
    </source>
</evidence>
<dbReference type="InterPro" id="IPR001155">
    <property type="entry name" value="OxRdtase_FMN_N"/>
</dbReference>
<evidence type="ECO:0000256" key="3">
    <source>
        <dbReference type="ARBA" id="ARBA00022643"/>
    </source>
</evidence>
<evidence type="ECO:0000259" key="6">
    <source>
        <dbReference type="Pfam" id="PF00724"/>
    </source>
</evidence>
<gene>
    <name evidence="7" type="ORF">NAEGRDRAFT_81529</name>
</gene>
<dbReference type="Proteomes" id="UP000006671">
    <property type="component" value="Unassembled WGS sequence"/>
</dbReference>
<dbReference type="OMA" id="EPHTNYQ"/>
<dbReference type="RefSeq" id="XP_002671524.1">
    <property type="nucleotide sequence ID" value="XM_002671478.1"/>
</dbReference>
<protein>
    <submittedName>
        <fullName evidence="7">Predicted protein</fullName>
    </submittedName>
</protein>
<evidence type="ECO:0000313" key="8">
    <source>
        <dbReference type="Proteomes" id="UP000006671"/>
    </source>
</evidence>
<organism evidence="8">
    <name type="scientific">Naegleria gruberi</name>
    <name type="common">Amoeba</name>
    <dbReference type="NCBI Taxonomy" id="5762"/>
    <lineage>
        <taxon>Eukaryota</taxon>
        <taxon>Discoba</taxon>
        <taxon>Heterolobosea</taxon>
        <taxon>Tetramitia</taxon>
        <taxon>Eutetramitia</taxon>
        <taxon>Vahlkampfiidae</taxon>
        <taxon>Naegleria</taxon>
    </lineage>
</organism>
<dbReference type="GeneID" id="8858424"/>
<dbReference type="KEGG" id="ngr:NAEGRDRAFT_81529"/>
<dbReference type="SUPFAM" id="SSF51395">
    <property type="entry name" value="FMN-linked oxidoreductases"/>
    <property type="match status" value="1"/>
</dbReference>
<dbReference type="InParanoid" id="D2VX00"/>
<dbReference type="VEuPathDB" id="AmoebaDB:NAEGRDRAFT_81529"/>
<comment type="cofactor">
    <cofactor evidence="1">
        <name>FMN</name>
        <dbReference type="ChEBI" id="CHEBI:58210"/>
    </cofactor>
</comment>
<sequence>MSTQQQELSIPPLFQPFTVRGLTLKNRIVVSPMCQYSATDGFANFWHVQHIGSRIVGGAGLFIVEATGVSDVGRISPGCLGIYKDEHVDMLSKIVQFAHEQGGHIGLQLNHAGRKASTGRLWEANSRKALTNEQGGWDVVGPSPIAFDEHHRIPAELTIVEIQEVIQQFVDAAKRAIKAGFDLIEIHGAHGYLISSFLSQTSNKRSDEYGGCFENRIRFLVELVERIRANIPSEMPLFVRISADEYVGDEGWTMKDTTELAKILQKCGVDLLDCSSGGNNANAKLLSPTSIVQGYQVPFSEGVKKSVDGLATGAVGKIKDAQFANDLIKDQKADLVLIGRQELNDPYWPIRAAHELEYQVAVPPQYLFAFPRKH</sequence>
<dbReference type="OrthoDB" id="72788at2759"/>
<dbReference type="PANTHER" id="PTHR43303:SF4">
    <property type="entry name" value="NADPH DEHYDROGENASE C23G7.10C-RELATED"/>
    <property type="match status" value="1"/>
</dbReference>
<evidence type="ECO:0000256" key="5">
    <source>
        <dbReference type="ARBA" id="ARBA00023002"/>
    </source>
</evidence>
<dbReference type="AlphaFoldDB" id="D2VX00"/>
<keyword evidence="5" id="KW-0560">Oxidoreductase</keyword>
<dbReference type="GO" id="GO:0010181">
    <property type="term" value="F:FMN binding"/>
    <property type="evidence" value="ECO:0007669"/>
    <property type="project" value="InterPro"/>
</dbReference>
<keyword evidence="2" id="KW-0285">Flavoprotein</keyword>
<keyword evidence="8" id="KW-1185">Reference proteome</keyword>
<dbReference type="InterPro" id="IPR044152">
    <property type="entry name" value="YqjM-like"/>
</dbReference>
<dbReference type="CDD" id="cd02932">
    <property type="entry name" value="OYE_YqiM_FMN"/>
    <property type="match status" value="1"/>
</dbReference>
<keyword evidence="3" id="KW-0288">FMN</keyword>
<dbReference type="InterPro" id="IPR013785">
    <property type="entry name" value="Aldolase_TIM"/>
</dbReference>
<dbReference type="EMBL" id="GG738905">
    <property type="protein sequence ID" value="EFC38780.1"/>
    <property type="molecule type" value="Genomic_DNA"/>
</dbReference>
<dbReference type="Pfam" id="PF00724">
    <property type="entry name" value="Oxidored_FMN"/>
    <property type="match status" value="1"/>
</dbReference>
<dbReference type="eggNOG" id="KOG0134">
    <property type="taxonomic scope" value="Eukaryota"/>
</dbReference>
<accession>D2VX00</accession>
<keyword evidence="4" id="KW-0521">NADP</keyword>
<dbReference type="Gene3D" id="3.20.20.70">
    <property type="entry name" value="Aldolase class I"/>
    <property type="match status" value="1"/>
</dbReference>
<dbReference type="GO" id="GO:0050661">
    <property type="term" value="F:NADP binding"/>
    <property type="evidence" value="ECO:0007669"/>
    <property type="project" value="InterPro"/>
</dbReference>
<reference evidence="7 8" key="1">
    <citation type="journal article" date="2010" name="Cell">
        <title>The genome of Naegleria gruberi illuminates early eukaryotic versatility.</title>
        <authorList>
            <person name="Fritz-Laylin L.K."/>
            <person name="Prochnik S.E."/>
            <person name="Ginger M.L."/>
            <person name="Dacks J.B."/>
            <person name="Carpenter M.L."/>
            <person name="Field M.C."/>
            <person name="Kuo A."/>
            <person name="Paredez A."/>
            <person name="Chapman J."/>
            <person name="Pham J."/>
            <person name="Shu S."/>
            <person name="Neupane R."/>
            <person name="Cipriano M."/>
            <person name="Mancuso J."/>
            <person name="Tu H."/>
            <person name="Salamov A."/>
            <person name="Lindquist E."/>
            <person name="Shapiro H."/>
            <person name="Lucas S."/>
            <person name="Grigoriev I.V."/>
            <person name="Cande W.Z."/>
            <person name="Fulton C."/>
            <person name="Rokhsar D.S."/>
            <person name="Dawson S.C."/>
        </authorList>
    </citation>
    <scope>NUCLEOTIDE SEQUENCE [LARGE SCALE GENOMIC DNA]</scope>
    <source>
        <strain evidence="7 8">NEG-M</strain>
    </source>
</reference>
<dbReference type="PANTHER" id="PTHR43303">
    <property type="entry name" value="NADPH DEHYDROGENASE C23G7.10C-RELATED"/>
    <property type="match status" value="1"/>
</dbReference>